<dbReference type="PRINTS" id="PR01245">
    <property type="entry name" value="RAD1REC1"/>
</dbReference>
<organism evidence="6 7">
    <name type="scientific">Mucor flavus</name>
    <dbReference type="NCBI Taxonomy" id="439312"/>
    <lineage>
        <taxon>Eukaryota</taxon>
        <taxon>Fungi</taxon>
        <taxon>Fungi incertae sedis</taxon>
        <taxon>Mucoromycota</taxon>
        <taxon>Mucoromycotina</taxon>
        <taxon>Mucoromycetes</taxon>
        <taxon>Mucorales</taxon>
        <taxon>Mucorineae</taxon>
        <taxon>Mucoraceae</taxon>
        <taxon>Mucor</taxon>
    </lineage>
</organism>
<dbReference type="EMBL" id="BAABUK010000005">
    <property type="protein sequence ID" value="GAA5809586.1"/>
    <property type="molecule type" value="Genomic_DNA"/>
</dbReference>
<evidence type="ECO:0000256" key="3">
    <source>
        <dbReference type="ARBA" id="ARBA00022763"/>
    </source>
</evidence>
<evidence type="ECO:0008006" key="8">
    <source>
        <dbReference type="Google" id="ProtNLM"/>
    </source>
</evidence>
<reference evidence="6 7" key="1">
    <citation type="submission" date="2024-04" db="EMBL/GenBank/DDBJ databases">
        <title>genome sequences of Mucor flavus KT1a and Helicostylum pulchrum KT1b strains isolated from the surface of a dry-aged beef.</title>
        <authorList>
            <person name="Toyotome T."/>
            <person name="Hosono M."/>
            <person name="Torimaru M."/>
            <person name="Fukuda K."/>
            <person name="Mikami N."/>
        </authorList>
    </citation>
    <scope>NUCLEOTIDE SEQUENCE [LARGE SCALE GENOMIC DNA]</scope>
    <source>
        <strain evidence="6 7">KT1a</strain>
    </source>
</reference>
<dbReference type="Pfam" id="PF02144">
    <property type="entry name" value="Rad1"/>
    <property type="match status" value="1"/>
</dbReference>
<gene>
    <name evidence="6" type="ORF">MFLAVUS_002997</name>
</gene>
<name>A0ABP9YRW4_9FUNG</name>
<accession>A0ABP9YRW4</accession>
<keyword evidence="5" id="KW-0539">Nucleus</keyword>
<dbReference type="InterPro" id="IPR003021">
    <property type="entry name" value="Rad1_Rec1_Rad17"/>
</dbReference>
<dbReference type="PANTHER" id="PTHR10870:SF0">
    <property type="entry name" value="CELL CYCLE CHECKPOINT PROTEIN RAD1"/>
    <property type="match status" value="1"/>
</dbReference>
<sequence>MQFEVNEEVKFYGVIRNVDNLLSILKAVNITESSSCFIHEDGVVITSEKSRVVKAVAYIKSNLFHIYNIRENIEMSAFGISIDTLSSCFSCVMPKVAFDPKLTFDNEFNYCEITYDGTGSLFGIRRTSKDKNGHVACNILPFEPEEESDDLKFTDTQDNLQKIVLPAEWFKDALDGLDDSSKRIEIIMSPDDPSFEVIGVADDTQEAYIPKNFESIISFQCDRKLTYL</sequence>
<keyword evidence="3" id="KW-0227">DNA damage</keyword>
<comment type="caution">
    <text evidence="6">The sequence shown here is derived from an EMBL/GenBank/DDBJ whole genome shotgun (WGS) entry which is preliminary data.</text>
</comment>
<protein>
    <recommendedName>
        <fullName evidence="8">Proliferating cell nuclear antigen</fullName>
    </recommendedName>
</protein>
<comment type="similarity">
    <text evidence="2">Belongs to the rad1 family.</text>
</comment>
<evidence type="ECO:0000313" key="6">
    <source>
        <dbReference type="EMBL" id="GAA5809586.1"/>
    </source>
</evidence>
<evidence type="ECO:0000256" key="4">
    <source>
        <dbReference type="ARBA" id="ARBA00023204"/>
    </source>
</evidence>
<evidence type="ECO:0000256" key="2">
    <source>
        <dbReference type="ARBA" id="ARBA00010991"/>
    </source>
</evidence>
<evidence type="ECO:0000313" key="7">
    <source>
        <dbReference type="Proteomes" id="UP001473302"/>
    </source>
</evidence>
<comment type="subcellular location">
    <subcellularLocation>
        <location evidence="1">Nucleus</location>
    </subcellularLocation>
</comment>
<dbReference type="PANTHER" id="PTHR10870">
    <property type="entry name" value="CELL CYCLE CHECKPOINT PROTEIN RAD1"/>
    <property type="match status" value="1"/>
</dbReference>
<dbReference type="Gene3D" id="3.70.10.10">
    <property type="match status" value="1"/>
</dbReference>
<evidence type="ECO:0000256" key="5">
    <source>
        <dbReference type="ARBA" id="ARBA00023242"/>
    </source>
</evidence>
<evidence type="ECO:0000256" key="1">
    <source>
        <dbReference type="ARBA" id="ARBA00004123"/>
    </source>
</evidence>
<dbReference type="Proteomes" id="UP001473302">
    <property type="component" value="Unassembled WGS sequence"/>
</dbReference>
<keyword evidence="7" id="KW-1185">Reference proteome</keyword>
<keyword evidence="4" id="KW-0234">DNA repair</keyword>
<proteinExistence type="inferred from homology"/>